<dbReference type="PIRSF" id="PIRSF005859">
    <property type="entry name" value="PBR"/>
    <property type="match status" value="1"/>
</dbReference>
<dbReference type="InterPro" id="IPR004307">
    <property type="entry name" value="TspO_MBR"/>
</dbReference>
<comment type="caution">
    <text evidence="7">The sequence shown here is derived from an EMBL/GenBank/DDBJ whole genome shotgun (WGS) entry which is preliminary data.</text>
</comment>
<evidence type="ECO:0000256" key="1">
    <source>
        <dbReference type="ARBA" id="ARBA00004141"/>
    </source>
</evidence>
<dbReference type="RefSeq" id="WP_309804683.1">
    <property type="nucleotide sequence ID" value="NZ_JAVDRD010000002.1"/>
</dbReference>
<organism evidence="7 8">
    <name type="scientific">Novosphingobium capsulatum</name>
    <dbReference type="NCBI Taxonomy" id="13688"/>
    <lineage>
        <taxon>Bacteria</taxon>
        <taxon>Pseudomonadati</taxon>
        <taxon>Pseudomonadota</taxon>
        <taxon>Alphaproteobacteria</taxon>
        <taxon>Sphingomonadales</taxon>
        <taxon>Sphingomonadaceae</taxon>
        <taxon>Novosphingobium</taxon>
    </lineage>
</organism>
<feature type="transmembrane region" description="Helical" evidence="6">
    <location>
        <begin position="60"/>
        <end position="81"/>
    </location>
</feature>
<dbReference type="Pfam" id="PF03073">
    <property type="entry name" value="TspO_MBR"/>
    <property type="match status" value="1"/>
</dbReference>
<dbReference type="PANTHER" id="PTHR10057">
    <property type="entry name" value="PERIPHERAL-TYPE BENZODIAZEPINE RECEPTOR"/>
    <property type="match status" value="1"/>
</dbReference>
<name>A0ABU1MJB7_9SPHN</name>
<dbReference type="PANTHER" id="PTHR10057:SF0">
    <property type="entry name" value="TRANSLOCATOR PROTEIN"/>
    <property type="match status" value="1"/>
</dbReference>
<evidence type="ECO:0000313" key="8">
    <source>
        <dbReference type="Proteomes" id="UP001184150"/>
    </source>
</evidence>
<dbReference type="Proteomes" id="UP001184150">
    <property type="component" value="Unassembled WGS sequence"/>
</dbReference>
<evidence type="ECO:0000256" key="3">
    <source>
        <dbReference type="ARBA" id="ARBA00022692"/>
    </source>
</evidence>
<accession>A0ABU1MJB7</accession>
<comment type="similarity">
    <text evidence="2">Belongs to the TspO/BZRP family.</text>
</comment>
<evidence type="ECO:0000256" key="4">
    <source>
        <dbReference type="ARBA" id="ARBA00022989"/>
    </source>
</evidence>
<keyword evidence="8" id="KW-1185">Reference proteome</keyword>
<keyword evidence="5 6" id="KW-0472">Membrane</keyword>
<keyword evidence="3 6" id="KW-0812">Transmembrane</keyword>
<evidence type="ECO:0000256" key="5">
    <source>
        <dbReference type="ARBA" id="ARBA00023136"/>
    </source>
</evidence>
<evidence type="ECO:0000256" key="2">
    <source>
        <dbReference type="ARBA" id="ARBA00007524"/>
    </source>
</evidence>
<evidence type="ECO:0000313" key="7">
    <source>
        <dbReference type="EMBL" id="MDR6510410.1"/>
    </source>
</evidence>
<evidence type="ECO:0000256" key="6">
    <source>
        <dbReference type="SAM" id="Phobius"/>
    </source>
</evidence>
<feature type="transmembrane region" description="Helical" evidence="6">
    <location>
        <begin position="115"/>
        <end position="136"/>
    </location>
</feature>
<dbReference type="CDD" id="cd15904">
    <property type="entry name" value="TSPO_MBR"/>
    <property type="match status" value="1"/>
</dbReference>
<reference evidence="7 8" key="1">
    <citation type="submission" date="2023-07" db="EMBL/GenBank/DDBJ databases">
        <title>Sorghum-associated microbial communities from plants grown in Nebraska, USA.</title>
        <authorList>
            <person name="Schachtman D."/>
        </authorList>
    </citation>
    <scope>NUCLEOTIDE SEQUENCE [LARGE SCALE GENOMIC DNA]</scope>
    <source>
        <strain evidence="7 8">DS1027</strain>
    </source>
</reference>
<dbReference type="InterPro" id="IPR038330">
    <property type="entry name" value="TspO/MBR-related_sf"/>
</dbReference>
<keyword evidence="4 6" id="KW-1133">Transmembrane helix</keyword>
<feature type="transmembrane region" description="Helical" evidence="6">
    <location>
        <begin position="143"/>
        <end position="164"/>
    </location>
</feature>
<sequence>MRYLASPAQLRASLVRWSLFTIPLVLGLGFLSGRSAGSGPDNPWFAGLVKPAIFPPPVTFGIVWSLLYLAMGLALAMVLAARGAPGRPVAVVAFIVQLLLNLSWSPVFFALHRMVVAQGIILALIPLVALTLYLFWRVRPAAGWLLAPYLAWVCFAAFLNFQFIQANPGADGAMAPAPAAVHIDFQQG</sequence>
<gene>
    <name evidence="7" type="ORF">J2792_001270</name>
</gene>
<dbReference type="EMBL" id="JAVDRD010000002">
    <property type="protein sequence ID" value="MDR6510410.1"/>
    <property type="molecule type" value="Genomic_DNA"/>
</dbReference>
<comment type="subcellular location">
    <subcellularLocation>
        <location evidence="1">Membrane</location>
        <topology evidence="1">Multi-pass membrane protein</topology>
    </subcellularLocation>
</comment>
<dbReference type="Gene3D" id="1.20.1260.100">
    <property type="entry name" value="TspO/MBR protein"/>
    <property type="match status" value="1"/>
</dbReference>
<proteinExistence type="inferred from homology"/>
<feature type="transmembrane region" description="Helical" evidence="6">
    <location>
        <begin position="88"/>
        <end position="109"/>
    </location>
</feature>
<protein>
    <submittedName>
        <fullName evidence="7">Tryptophan-rich sensory protein</fullName>
    </submittedName>
</protein>